<dbReference type="InterPro" id="IPR002508">
    <property type="entry name" value="MurNAc-LAA_cat"/>
</dbReference>
<accession>A0A348ANG6</accession>
<dbReference type="SMART" id="SM00646">
    <property type="entry name" value="Ami_3"/>
    <property type="match status" value="1"/>
</dbReference>
<evidence type="ECO:0000313" key="3">
    <source>
        <dbReference type="EMBL" id="BBB92614.1"/>
    </source>
</evidence>
<evidence type="ECO:0000259" key="2">
    <source>
        <dbReference type="SMART" id="SM00646"/>
    </source>
</evidence>
<dbReference type="OrthoDB" id="9772024at2"/>
<dbReference type="Proteomes" id="UP000276437">
    <property type="component" value="Chromosome"/>
</dbReference>
<reference evidence="3 4" key="1">
    <citation type="journal article" date="2018" name="Int. J. Syst. Evol. Microbiol.">
        <title>Methylomusa anaerophila gen. nov., sp. nov., an anaerobic methanol-utilizing bacterium isolated from a microbial fuel cell.</title>
        <authorList>
            <person name="Amano N."/>
            <person name="Yamamuro A."/>
            <person name="Miyahara M."/>
            <person name="Kouzuma A."/>
            <person name="Abe T."/>
            <person name="Watanabe K."/>
        </authorList>
    </citation>
    <scope>NUCLEOTIDE SEQUENCE [LARGE SCALE GENOMIC DNA]</scope>
    <source>
        <strain evidence="3 4">MMFC1</strain>
    </source>
</reference>
<dbReference type="GO" id="GO:0030288">
    <property type="term" value="C:outer membrane-bounded periplasmic space"/>
    <property type="evidence" value="ECO:0007669"/>
    <property type="project" value="TreeGrafter"/>
</dbReference>
<dbReference type="EC" id="3.5.1.28" evidence="3"/>
<organism evidence="3 4">
    <name type="scientific">Methylomusa anaerophila</name>
    <dbReference type="NCBI Taxonomy" id="1930071"/>
    <lineage>
        <taxon>Bacteria</taxon>
        <taxon>Bacillati</taxon>
        <taxon>Bacillota</taxon>
        <taxon>Negativicutes</taxon>
        <taxon>Selenomonadales</taxon>
        <taxon>Sporomusaceae</taxon>
        <taxon>Methylomusa</taxon>
    </lineage>
</organism>
<dbReference type="CDD" id="cd02696">
    <property type="entry name" value="MurNAc-LAA"/>
    <property type="match status" value="1"/>
</dbReference>
<proteinExistence type="predicted"/>
<dbReference type="Gene3D" id="3.40.630.40">
    <property type="entry name" value="Zn-dependent exopeptidases"/>
    <property type="match status" value="1"/>
</dbReference>
<dbReference type="EMBL" id="AP018449">
    <property type="protein sequence ID" value="BBB92614.1"/>
    <property type="molecule type" value="Genomic_DNA"/>
</dbReference>
<gene>
    <name evidence="3" type="primary">amiC_3</name>
    <name evidence="3" type="ORF">MAMMFC1_03309</name>
</gene>
<protein>
    <submittedName>
        <fullName evidence="3">N-acetylmuramoyl-L-alanine amidase AmiC</fullName>
        <ecNumber evidence="3">3.5.1.28</ecNumber>
    </submittedName>
</protein>
<dbReference type="RefSeq" id="WP_126309559.1">
    <property type="nucleotide sequence ID" value="NZ_AP018449.1"/>
</dbReference>
<dbReference type="AlphaFoldDB" id="A0A348ANG6"/>
<dbReference type="GO" id="GO:0009253">
    <property type="term" value="P:peptidoglycan catabolic process"/>
    <property type="evidence" value="ECO:0007669"/>
    <property type="project" value="InterPro"/>
</dbReference>
<keyword evidence="4" id="KW-1185">Reference proteome</keyword>
<dbReference type="InterPro" id="IPR050695">
    <property type="entry name" value="N-acetylmuramoyl_amidase_3"/>
</dbReference>
<sequence length="259" mass="28514">MRIIIDGHYLPGNVRVSRDLLITLKNVAKNLKWGIRYDATRELVLINSKDSSVPPLPVDKPNEERVEESARLANKVFCLDPGHGGSDPGSLGPAGTAEKDHTLAIALLLRDKLEKNGATVIMTRDSDKDVAYPDAIPDEELRVRVSAANDAEADLFISIHNDSFTSKTAVGTTTFHYGDRESVQLAKLVQECIGNRLGTKDRGSRFASFYTLRYTDMPAILVEVAFISNPVEEMLLSSTDGRENAADSICEGIMKYYKV</sequence>
<evidence type="ECO:0000256" key="1">
    <source>
        <dbReference type="ARBA" id="ARBA00022801"/>
    </source>
</evidence>
<dbReference type="PANTHER" id="PTHR30404:SF0">
    <property type="entry name" value="N-ACETYLMURAMOYL-L-ALANINE AMIDASE AMIC"/>
    <property type="match status" value="1"/>
</dbReference>
<dbReference type="KEGG" id="mana:MAMMFC1_03309"/>
<name>A0A348ANG6_9FIRM</name>
<dbReference type="SUPFAM" id="SSF53187">
    <property type="entry name" value="Zn-dependent exopeptidases"/>
    <property type="match status" value="1"/>
</dbReference>
<dbReference type="Pfam" id="PF01520">
    <property type="entry name" value="Amidase_3"/>
    <property type="match status" value="1"/>
</dbReference>
<feature type="domain" description="MurNAc-LAA" evidence="2">
    <location>
        <begin position="145"/>
        <end position="254"/>
    </location>
</feature>
<keyword evidence="1 3" id="KW-0378">Hydrolase</keyword>
<evidence type="ECO:0000313" key="4">
    <source>
        <dbReference type="Proteomes" id="UP000276437"/>
    </source>
</evidence>
<dbReference type="GO" id="GO:0008745">
    <property type="term" value="F:N-acetylmuramoyl-L-alanine amidase activity"/>
    <property type="evidence" value="ECO:0007669"/>
    <property type="project" value="UniProtKB-EC"/>
</dbReference>
<dbReference type="PANTHER" id="PTHR30404">
    <property type="entry name" value="N-ACETYLMURAMOYL-L-ALANINE AMIDASE"/>
    <property type="match status" value="1"/>
</dbReference>